<dbReference type="InterPro" id="IPR036412">
    <property type="entry name" value="HAD-like_sf"/>
</dbReference>
<evidence type="ECO:0000313" key="2">
    <source>
        <dbReference type="Proteomes" id="UP000034539"/>
    </source>
</evidence>
<dbReference type="InterPro" id="IPR041492">
    <property type="entry name" value="HAD_2"/>
</dbReference>
<keyword evidence="1" id="KW-0378">Hydrolase</keyword>
<dbReference type="SUPFAM" id="SSF56784">
    <property type="entry name" value="HAD-like"/>
    <property type="match status" value="1"/>
</dbReference>
<protein>
    <submittedName>
        <fullName evidence="1">HAD-superfamily hydrolase, subfamily IA, variant 3</fullName>
    </submittedName>
</protein>
<reference evidence="1 2" key="1">
    <citation type="journal article" date="2015" name="Nature">
        <title>rRNA introns, odd ribosomes, and small enigmatic genomes across a large radiation of phyla.</title>
        <authorList>
            <person name="Brown C.T."/>
            <person name="Hug L.A."/>
            <person name="Thomas B.C."/>
            <person name="Sharon I."/>
            <person name="Castelle C.J."/>
            <person name="Singh A."/>
            <person name="Wilkins M.J."/>
            <person name="Williams K.H."/>
            <person name="Banfield J.F."/>
        </authorList>
    </citation>
    <scope>NUCLEOTIDE SEQUENCE [LARGE SCALE GENOMIC DNA]</scope>
</reference>
<gene>
    <name evidence="1" type="ORF">UT63_C0115G0002</name>
</gene>
<name>A0A0G0PXF8_9BACT</name>
<dbReference type="PANTHER" id="PTHR18901">
    <property type="entry name" value="2-DEOXYGLUCOSE-6-PHOSPHATE PHOSPHATASE 2"/>
    <property type="match status" value="1"/>
</dbReference>
<comment type="caution">
    <text evidence="1">The sequence shown here is derived from an EMBL/GenBank/DDBJ whole genome shotgun (WGS) entry which is preliminary data.</text>
</comment>
<dbReference type="EMBL" id="LBXN01000115">
    <property type="protein sequence ID" value="KKR29801.1"/>
    <property type="molecule type" value="Genomic_DNA"/>
</dbReference>
<dbReference type="SFLD" id="SFLDG01129">
    <property type="entry name" value="C1.5:_HAD__Beta-PGM__Phosphata"/>
    <property type="match status" value="1"/>
</dbReference>
<dbReference type="Pfam" id="PF13419">
    <property type="entry name" value="HAD_2"/>
    <property type="match status" value="1"/>
</dbReference>
<dbReference type="Proteomes" id="UP000034539">
    <property type="component" value="Unassembled WGS sequence"/>
</dbReference>
<sequence>MNKAFIFDMDGIIINSEPVWEKYEQVFLPELMGSEIYFKIKDKILGRTIDYIYETAGYYGLRLNKEKYIKTYDKYAEKVYSEAGITPGTDELIEVLNKFDFKLGLVTASRKYWVELVMKRLRSANKFQYILSLNDNPDIRPKPFSDGYRKAMLSLGSIPKSTIILEDSEQGIKAAKASKALTICFRENLESGKTDADVSVNTIENLITFFKIFKL</sequence>
<organism evidence="1 2">
    <name type="scientific">Candidatus Gottesmanbacteria bacterium GW2011_GWC2_39_8</name>
    <dbReference type="NCBI Taxonomy" id="1618450"/>
    <lineage>
        <taxon>Bacteria</taxon>
        <taxon>Candidatus Gottesmaniibacteriota</taxon>
    </lineage>
</organism>
<dbReference type="SFLD" id="SFLDS00003">
    <property type="entry name" value="Haloacid_Dehalogenase"/>
    <property type="match status" value="1"/>
</dbReference>
<evidence type="ECO:0000313" key="1">
    <source>
        <dbReference type="EMBL" id="KKR29801.1"/>
    </source>
</evidence>
<accession>A0A0G0PXF8</accession>
<dbReference type="AlphaFoldDB" id="A0A0G0PXF8"/>
<dbReference type="Gene3D" id="3.40.50.1000">
    <property type="entry name" value="HAD superfamily/HAD-like"/>
    <property type="match status" value="1"/>
</dbReference>
<dbReference type="InterPro" id="IPR023214">
    <property type="entry name" value="HAD_sf"/>
</dbReference>
<dbReference type="Gene3D" id="1.10.150.240">
    <property type="entry name" value="Putative phosphatase, domain 2"/>
    <property type="match status" value="1"/>
</dbReference>
<dbReference type="PANTHER" id="PTHR18901:SF38">
    <property type="entry name" value="PSEUDOURIDINE-5'-PHOSPHATASE"/>
    <property type="match status" value="1"/>
</dbReference>
<dbReference type="InterPro" id="IPR023198">
    <property type="entry name" value="PGP-like_dom2"/>
</dbReference>
<proteinExistence type="predicted"/>
<dbReference type="GO" id="GO:0016791">
    <property type="term" value="F:phosphatase activity"/>
    <property type="evidence" value="ECO:0007669"/>
    <property type="project" value="TreeGrafter"/>
</dbReference>